<keyword evidence="8" id="KW-1185">Reference proteome</keyword>
<dbReference type="Gene3D" id="3.40.50.1220">
    <property type="entry name" value="TPP-binding domain"/>
    <property type="match status" value="1"/>
</dbReference>
<dbReference type="KEGG" id="amic:Ami3637_08435"/>
<keyword evidence="1 4" id="KW-0963">Cytoplasm</keyword>
<feature type="binding site" evidence="4">
    <location>
        <position position="123"/>
    </location>
    <ligand>
        <name>NAD(+)</name>
        <dbReference type="ChEBI" id="CHEBI:57540"/>
    </ligand>
</feature>
<feature type="binding site" evidence="4">
    <location>
        <position position="108"/>
    </location>
    <ligand>
        <name>NAD(+)</name>
        <dbReference type="ChEBI" id="CHEBI:57540"/>
    </ligand>
</feature>
<dbReference type="GO" id="GO:0008270">
    <property type="term" value="F:zinc ion binding"/>
    <property type="evidence" value="ECO:0007669"/>
    <property type="project" value="UniProtKB-UniRule"/>
</dbReference>
<feature type="binding site" evidence="4">
    <location>
        <position position="226"/>
    </location>
    <ligand>
        <name>NAD(+)</name>
        <dbReference type="ChEBI" id="CHEBI:57540"/>
    </ligand>
</feature>
<feature type="binding site" evidence="4">
    <location>
        <position position="203"/>
    </location>
    <ligand>
        <name>NAD(+)</name>
        <dbReference type="ChEBI" id="CHEBI:57540"/>
    </ligand>
</feature>
<dbReference type="NCBIfam" id="NF001752">
    <property type="entry name" value="PRK00481.1-1"/>
    <property type="match status" value="1"/>
</dbReference>
<evidence type="ECO:0000256" key="2">
    <source>
        <dbReference type="ARBA" id="ARBA00022679"/>
    </source>
</evidence>
<feature type="active site" description="Proton acceptor" evidence="4 5">
    <location>
        <position position="123"/>
    </location>
</feature>
<dbReference type="PROSITE" id="PS50305">
    <property type="entry name" value="SIRTUIN"/>
    <property type="match status" value="1"/>
</dbReference>
<evidence type="ECO:0000256" key="4">
    <source>
        <dbReference type="HAMAP-Rule" id="MF_01968"/>
    </source>
</evidence>
<evidence type="ECO:0000313" key="8">
    <source>
        <dbReference type="Proteomes" id="UP000463883"/>
    </source>
</evidence>
<dbReference type="HAMAP" id="MF_01968">
    <property type="entry name" value="Sirtuin_ClassU"/>
    <property type="match status" value="1"/>
</dbReference>
<keyword evidence="2 4" id="KW-0808">Transferase</keyword>
<feature type="binding site" evidence="4">
    <location>
        <position position="107"/>
    </location>
    <ligand>
        <name>nicotinamide</name>
        <dbReference type="ChEBI" id="CHEBI:17154"/>
    </ligand>
</feature>
<name>A0A6P1MCI8_9FIRM</name>
<reference evidence="7 8" key="1">
    <citation type="submission" date="2020-01" db="EMBL/GenBank/DDBJ databases">
        <title>Genomic analysis of Aminipila sp. CBA3637.</title>
        <authorList>
            <person name="Kim Y.B."/>
            <person name="Roh S.W."/>
        </authorList>
    </citation>
    <scope>NUCLEOTIDE SEQUENCE [LARGE SCALE GENOMIC DNA]</scope>
    <source>
        <strain evidence="7 8">CBA3637</strain>
    </source>
</reference>
<keyword evidence="4 5" id="KW-0862">Zinc</keyword>
<feature type="binding site" evidence="4">
    <location>
        <position position="28"/>
    </location>
    <ligand>
        <name>NAD(+)</name>
        <dbReference type="ChEBI" id="CHEBI:57540"/>
    </ligand>
</feature>
<feature type="binding site" evidence="4">
    <location>
        <position position="24"/>
    </location>
    <ligand>
        <name>NAD(+)</name>
        <dbReference type="ChEBI" id="CHEBI:57540"/>
    </ligand>
</feature>
<dbReference type="InterPro" id="IPR029035">
    <property type="entry name" value="DHS-like_NAD/FAD-binding_dom"/>
</dbReference>
<organism evidence="7 8">
    <name type="scientific">Aminipila terrae</name>
    <dbReference type="NCBI Taxonomy" id="2697030"/>
    <lineage>
        <taxon>Bacteria</taxon>
        <taxon>Bacillati</taxon>
        <taxon>Bacillota</taxon>
        <taxon>Clostridia</taxon>
        <taxon>Peptostreptococcales</taxon>
        <taxon>Anaerovoracaceae</taxon>
        <taxon>Aminipila</taxon>
    </lineage>
</organism>
<feature type="binding site" evidence="4">
    <location>
        <position position="244"/>
    </location>
    <ligand>
        <name>NAD(+)</name>
        <dbReference type="ChEBI" id="CHEBI:57540"/>
    </ligand>
</feature>
<dbReference type="RefSeq" id="WP_162362189.1">
    <property type="nucleotide sequence ID" value="NZ_CP047591.1"/>
</dbReference>
<protein>
    <recommendedName>
        <fullName evidence="4">NAD-dependent protein deacetylase</fullName>
        <ecNumber evidence="4">2.3.1.286</ecNumber>
    </recommendedName>
    <alternativeName>
        <fullName evidence="4">Regulatory protein SIR2 homolog</fullName>
    </alternativeName>
</protein>
<comment type="subcellular location">
    <subcellularLocation>
        <location evidence="4">Cytoplasm</location>
    </subcellularLocation>
</comment>
<dbReference type="InterPro" id="IPR003000">
    <property type="entry name" value="Sirtuin"/>
</dbReference>
<comment type="caution">
    <text evidence="4">Lacks conserved residue(s) required for the propagation of feature annotation.</text>
</comment>
<keyword evidence="4 5" id="KW-0479">Metal-binding</keyword>
<dbReference type="EMBL" id="CP047591">
    <property type="protein sequence ID" value="QHI72419.1"/>
    <property type="molecule type" value="Genomic_DNA"/>
</dbReference>
<feature type="binding site" evidence="4">
    <location>
        <position position="105"/>
    </location>
    <ligand>
        <name>NAD(+)</name>
        <dbReference type="ChEBI" id="CHEBI:57540"/>
    </ligand>
</feature>
<dbReference type="Proteomes" id="UP000463883">
    <property type="component" value="Chromosome"/>
</dbReference>
<keyword evidence="3 4" id="KW-0520">NAD</keyword>
<feature type="binding site" evidence="4">
    <location>
        <position position="35"/>
    </location>
    <ligand>
        <name>nicotinamide</name>
        <dbReference type="ChEBI" id="CHEBI:17154"/>
    </ligand>
</feature>
<dbReference type="GO" id="GO:0005737">
    <property type="term" value="C:cytoplasm"/>
    <property type="evidence" value="ECO:0007669"/>
    <property type="project" value="UniProtKB-SubCell"/>
</dbReference>
<evidence type="ECO:0000259" key="6">
    <source>
        <dbReference type="PROSITE" id="PS50305"/>
    </source>
</evidence>
<dbReference type="InterPro" id="IPR028628">
    <property type="entry name" value="Sirtuin_class_U"/>
</dbReference>
<dbReference type="InterPro" id="IPR050134">
    <property type="entry name" value="NAD-dep_sirtuin_deacylases"/>
</dbReference>
<dbReference type="GO" id="GO:0070403">
    <property type="term" value="F:NAD+ binding"/>
    <property type="evidence" value="ECO:0007669"/>
    <property type="project" value="UniProtKB-UniRule"/>
</dbReference>
<feature type="domain" description="Deacetylase sirtuin-type" evidence="6">
    <location>
        <begin position="1"/>
        <end position="254"/>
    </location>
</feature>
<dbReference type="InterPro" id="IPR026590">
    <property type="entry name" value="Ssirtuin_cat_dom"/>
</dbReference>
<evidence type="ECO:0000256" key="3">
    <source>
        <dbReference type="ARBA" id="ARBA00023027"/>
    </source>
</evidence>
<feature type="binding site" evidence="4 5">
    <location>
        <position position="131"/>
    </location>
    <ligand>
        <name>Zn(2+)</name>
        <dbReference type="ChEBI" id="CHEBI:29105"/>
    </ligand>
</feature>
<comment type="catalytic activity">
    <reaction evidence="4">
        <text>N(6)-acetyl-L-lysyl-[protein] + NAD(+) + H2O = 2''-O-acetyl-ADP-D-ribose + nicotinamide + L-lysyl-[protein]</text>
        <dbReference type="Rhea" id="RHEA:43636"/>
        <dbReference type="Rhea" id="RHEA-COMP:9752"/>
        <dbReference type="Rhea" id="RHEA-COMP:10731"/>
        <dbReference type="ChEBI" id="CHEBI:15377"/>
        <dbReference type="ChEBI" id="CHEBI:17154"/>
        <dbReference type="ChEBI" id="CHEBI:29969"/>
        <dbReference type="ChEBI" id="CHEBI:57540"/>
        <dbReference type="ChEBI" id="CHEBI:61930"/>
        <dbReference type="ChEBI" id="CHEBI:83767"/>
        <dbReference type="EC" id="2.3.1.286"/>
    </reaction>
</comment>
<dbReference type="PANTHER" id="PTHR11085:SF4">
    <property type="entry name" value="NAD-DEPENDENT PROTEIN DEACYLASE"/>
    <property type="match status" value="1"/>
</dbReference>
<feature type="binding site" evidence="4">
    <location>
        <position position="35"/>
    </location>
    <ligand>
        <name>NAD(+)</name>
        <dbReference type="ChEBI" id="CHEBI:57540"/>
    </ligand>
</feature>
<comment type="similarity">
    <text evidence="4">Belongs to the sirtuin family. Class U subfamily.</text>
</comment>
<dbReference type="Gene3D" id="3.30.1600.10">
    <property type="entry name" value="SIR2/SIRT2 'Small Domain"/>
    <property type="match status" value="1"/>
</dbReference>
<feature type="binding site" evidence="4 5">
    <location>
        <position position="134"/>
    </location>
    <ligand>
        <name>Zn(2+)</name>
        <dbReference type="ChEBI" id="CHEBI:29105"/>
    </ligand>
</feature>
<evidence type="ECO:0000256" key="1">
    <source>
        <dbReference type="ARBA" id="ARBA00022490"/>
    </source>
</evidence>
<dbReference type="PANTHER" id="PTHR11085">
    <property type="entry name" value="NAD-DEPENDENT PROTEIN DEACYLASE SIRTUIN-5, MITOCHONDRIAL-RELATED"/>
    <property type="match status" value="1"/>
</dbReference>
<dbReference type="GO" id="GO:0017136">
    <property type="term" value="F:histone deacetylase activity, NAD-dependent"/>
    <property type="evidence" value="ECO:0007669"/>
    <property type="project" value="TreeGrafter"/>
</dbReference>
<feature type="binding site" evidence="4">
    <location>
        <position position="204"/>
    </location>
    <ligand>
        <name>NAD(+)</name>
        <dbReference type="ChEBI" id="CHEBI:57540"/>
    </ligand>
</feature>
<feature type="binding site" evidence="4 5">
    <location>
        <position position="165"/>
    </location>
    <ligand>
        <name>Zn(2+)</name>
        <dbReference type="ChEBI" id="CHEBI:29105"/>
    </ligand>
</feature>
<feature type="binding site" evidence="4 5">
    <location>
        <position position="162"/>
    </location>
    <ligand>
        <name>Zn(2+)</name>
        <dbReference type="ChEBI" id="CHEBI:29105"/>
    </ligand>
</feature>
<feature type="binding site" evidence="4">
    <location>
        <position position="107"/>
    </location>
    <ligand>
        <name>NAD(+)</name>
        <dbReference type="ChEBI" id="CHEBI:57540"/>
    </ligand>
</feature>
<dbReference type="EC" id="2.3.1.286" evidence="4"/>
<dbReference type="AlphaFoldDB" id="A0A6P1MCI8"/>
<evidence type="ECO:0000256" key="5">
    <source>
        <dbReference type="PROSITE-ProRule" id="PRU00236"/>
    </source>
</evidence>
<dbReference type="InterPro" id="IPR026591">
    <property type="entry name" value="Sirtuin_cat_small_dom_sf"/>
</dbReference>
<feature type="binding site" evidence="4">
    <location>
        <position position="36"/>
    </location>
    <ligand>
        <name>NAD(+)</name>
        <dbReference type="ChEBI" id="CHEBI:57540"/>
    </ligand>
</feature>
<sequence length="254" mass="27937">MNKEIEQLSKIIENSSNIVFFGGAGVSTESNIPDFRSESGLYSAVHKYGQSPETMLSHSFFNNHLETFYDYYKNNLIYTEAKPNKAHLALAKLEAEGKLKAVVTQNIDGLHQLAGSKTVFELHGSVLRNNCMRCGEFYDLDYIMNPVNCKDKEGLKTLIPVCTKCGGTVKPDVVLYEECLNDDVIQGAVDAISQADTLIVGGTSLVVYPAAGLINYFHGKNLVLINKTQTQYDHKANLVIYDAIGKVLGEVCGI</sequence>
<gene>
    <name evidence="4" type="primary">cobB</name>
    <name evidence="7" type="ORF">Ami3637_08435</name>
</gene>
<feature type="binding site" evidence="4">
    <location>
        <position position="108"/>
    </location>
    <ligand>
        <name>nicotinamide</name>
        <dbReference type="ChEBI" id="CHEBI:17154"/>
    </ligand>
</feature>
<comment type="function">
    <text evidence="4">NAD-dependent protein deacetylase which modulates the activities of several enzymes which are inactive in their acetylated form.</text>
</comment>
<accession>A0A6P1MCI8</accession>
<proteinExistence type="inferred from homology"/>
<evidence type="ECO:0000313" key="7">
    <source>
        <dbReference type="EMBL" id="QHI72419.1"/>
    </source>
</evidence>
<dbReference type="SUPFAM" id="SSF52467">
    <property type="entry name" value="DHS-like NAD/FAD-binding domain"/>
    <property type="match status" value="1"/>
</dbReference>
<dbReference type="Pfam" id="PF02146">
    <property type="entry name" value="SIR2"/>
    <property type="match status" value="1"/>
</dbReference>
<comment type="cofactor">
    <cofactor evidence="4">
        <name>Zn(2+)</name>
        <dbReference type="ChEBI" id="CHEBI:29105"/>
    </cofactor>
    <text evidence="4">Binds 1 zinc ion per subunit.</text>
</comment>